<dbReference type="EMBL" id="GBXM01053208">
    <property type="protein sequence ID" value="JAH55369.1"/>
    <property type="molecule type" value="Transcribed_RNA"/>
</dbReference>
<reference evidence="1" key="2">
    <citation type="journal article" date="2015" name="Fish Shellfish Immunol.">
        <title>Early steps in the European eel (Anguilla anguilla)-Vibrio vulnificus interaction in the gills: Role of the RtxA13 toxin.</title>
        <authorList>
            <person name="Callol A."/>
            <person name="Pajuelo D."/>
            <person name="Ebbesson L."/>
            <person name="Teles M."/>
            <person name="MacKenzie S."/>
            <person name="Amaro C."/>
        </authorList>
    </citation>
    <scope>NUCLEOTIDE SEQUENCE</scope>
</reference>
<evidence type="ECO:0000313" key="1">
    <source>
        <dbReference type="EMBL" id="JAH55369.1"/>
    </source>
</evidence>
<reference evidence="1" key="1">
    <citation type="submission" date="2014-11" db="EMBL/GenBank/DDBJ databases">
        <authorList>
            <person name="Amaro Gonzalez C."/>
        </authorList>
    </citation>
    <scope>NUCLEOTIDE SEQUENCE</scope>
</reference>
<sequence length="27" mass="3154">MQFTTLRHAVFPTITCTVTMQKSTWSH</sequence>
<name>A0A0E9TNV1_ANGAN</name>
<proteinExistence type="predicted"/>
<dbReference type="AlphaFoldDB" id="A0A0E9TNV1"/>
<organism evidence="1">
    <name type="scientific">Anguilla anguilla</name>
    <name type="common">European freshwater eel</name>
    <name type="synonym">Muraena anguilla</name>
    <dbReference type="NCBI Taxonomy" id="7936"/>
    <lineage>
        <taxon>Eukaryota</taxon>
        <taxon>Metazoa</taxon>
        <taxon>Chordata</taxon>
        <taxon>Craniata</taxon>
        <taxon>Vertebrata</taxon>
        <taxon>Euteleostomi</taxon>
        <taxon>Actinopterygii</taxon>
        <taxon>Neopterygii</taxon>
        <taxon>Teleostei</taxon>
        <taxon>Anguilliformes</taxon>
        <taxon>Anguillidae</taxon>
        <taxon>Anguilla</taxon>
    </lineage>
</organism>
<protein>
    <submittedName>
        <fullName evidence="1">Uncharacterized protein</fullName>
    </submittedName>
</protein>
<accession>A0A0E9TNV1</accession>